<dbReference type="GO" id="GO:0045454">
    <property type="term" value="P:cell redox homeostasis"/>
    <property type="evidence" value="ECO:0007669"/>
    <property type="project" value="TreeGrafter"/>
</dbReference>
<evidence type="ECO:0000256" key="6">
    <source>
        <dbReference type="NCBIfam" id="TIGR01068"/>
    </source>
</evidence>
<keyword evidence="5" id="KW-0676">Redox-active center</keyword>
<dbReference type="Pfam" id="PF14561">
    <property type="entry name" value="TPR_20"/>
    <property type="match status" value="1"/>
</dbReference>
<feature type="domain" description="Thioredoxin" evidence="7">
    <location>
        <begin position="2"/>
        <end position="121"/>
    </location>
</feature>
<evidence type="ECO:0000259" key="7">
    <source>
        <dbReference type="PROSITE" id="PS51352"/>
    </source>
</evidence>
<name>A0A4R2PAN0_RHOSA</name>
<dbReference type="FunFam" id="3.40.30.10:FF:000001">
    <property type="entry name" value="Thioredoxin"/>
    <property type="match status" value="1"/>
</dbReference>
<dbReference type="OrthoDB" id="9790390at2"/>
<gene>
    <name evidence="8" type="ORF">EV659_1115</name>
</gene>
<dbReference type="Pfam" id="PF14559">
    <property type="entry name" value="TPR_19"/>
    <property type="match status" value="1"/>
</dbReference>
<sequence length="301" mass="32205">MEPIINAAPDDKTLIKDSDERAFAQDVIDASQEALVLVDFWADWCQPCKQLTPALEAAVRKARGKARLVKINVDQNQGLAAQLRIQSLPTVYVFKDGRPVDGFQGAVPESQITQIIDAHASEGSGNDQIEAALDQAAQLLDAGDAETAAALYAQILQADGEEKRALAGLAQAQLKLGQPDEARALLDAVPEAERAKPPFSQVQAALDLAAQATAAGDPQALKARIEKDPDDLAARYDLALALAAAGDRAGAGDQLLEILRRDRSWNDDAARKQLVTLFEAAGPTDSFTLEYRRALSSLLFA</sequence>
<dbReference type="RefSeq" id="WP_132709253.1">
    <property type="nucleotide sequence ID" value="NZ_JACIGF010000011.1"/>
</dbReference>
<proteinExistence type="inferred from homology"/>
<dbReference type="PROSITE" id="PS51352">
    <property type="entry name" value="THIOREDOXIN_2"/>
    <property type="match status" value="1"/>
</dbReference>
<evidence type="ECO:0000256" key="3">
    <source>
        <dbReference type="ARBA" id="ARBA00022982"/>
    </source>
</evidence>
<dbReference type="GO" id="GO:0015035">
    <property type="term" value="F:protein-disulfide reductase activity"/>
    <property type="evidence" value="ECO:0007669"/>
    <property type="project" value="UniProtKB-UniRule"/>
</dbReference>
<dbReference type="InterPro" id="IPR011990">
    <property type="entry name" value="TPR-like_helical_dom_sf"/>
</dbReference>
<reference evidence="8 9" key="1">
    <citation type="submission" date="2019-03" db="EMBL/GenBank/DDBJ databases">
        <title>Genomic Encyclopedia of Type Strains, Phase IV (KMG-IV): sequencing the most valuable type-strain genomes for metagenomic binning, comparative biology and taxonomic classification.</title>
        <authorList>
            <person name="Goeker M."/>
        </authorList>
    </citation>
    <scope>NUCLEOTIDE SEQUENCE [LARGE SCALE GENOMIC DNA]</scope>
    <source>
        <strain evidence="8 9">DSM 2132</strain>
    </source>
</reference>
<evidence type="ECO:0000256" key="5">
    <source>
        <dbReference type="ARBA" id="ARBA00023284"/>
    </source>
</evidence>
<evidence type="ECO:0000313" key="8">
    <source>
        <dbReference type="EMBL" id="TCP31438.1"/>
    </source>
</evidence>
<dbReference type="PRINTS" id="PR00421">
    <property type="entry name" value="THIOREDOXIN"/>
</dbReference>
<dbReference type="EMBL" id="SLXO01000011">
    <property type="protein sequence ID" value="TCP31438.1"/>
    <property type="molecule type" value="Genomic_DNA"/>
</dbReference>
<dbReference type="CDD" id="cd02956">
    <property type="entry name" value="ybbN"/>
    <property type="match status" value="1"/>
</dbReference>
<dbReference type="InterPro" id="IPR036249">
    <property type="entry name" value="Thioredoxin-like_sf"/>
</dbReference>
<dbReference type="SUPFAM" id="SSF52833">
    <property type="entry name" value="Thioredoxin-like"/>
    <property type="match status" value="1"/>
</dbReference>
<dbReference type="Gene3D" id="3.40.30.10">
    <property type="entry name" value="Glutaredoxin"/>
    <property type="match status" value="1"/>
</dbReference>
<dbReference type="SUPFAM" id="SSF48452">
    <property type="entry name" value="TPR-like"/>
    <property type="match status" value="1"/>
</dbReference>
<evidence type="ECO:0000256" key="1">
    <source>
        <dbReference type="ARBA" id="ARBA00008987"/>
    </source>
</evidence>
<organism evidence="8 9">
    <name type="scientific">Rhodothalassium salexigens DSM 2132</name>
    <dbReference type="NCBI Taxonomy" id="1188247"/>
    <lineage>
        <taxon>Bacteria</taxon>
        <taxon>Pseudomonadati</taxon>
        <taxon>Pseudomonadota</taxon>
        <taxon>Alphaproteobacteria</taxon>
        <taxon>Rhodothalassiales</taxon>
        <taxon>Rhodothalassiaceae</taxon>
        <taxon>Rhodothalassium</taxon>
    </lineage>
</organism>
<dbReference type="Gene3D" id="1.25.40.10">
    <property type="entry name" value="Tetratricopeptide repeat domain"/>
    <property type="match status" value="2"/>
</dbReference>
<keyword evidence="4" id="KW-1015">Disulfide bond</keyword>
<dbReference type="PANTHER" id="PTHR45663:SF11">
    <property type="entry name" value="GEO12009P1"/>
    <property type="match status" value="1"/>
</dbReference>
<keyword evidence="2" id="KW-0813">Transport</keyword>
<accession>A0A4R2PAN0</accession>
<dbReference type="PANTHER" id="PTHR45663">
    <property type="entry name" value="GEO12009P1"/>
    <property type="match status" value="1"/>
</dbReference>
<dbReference type="InterPro" id="IPR005746">
    <property type="entry name" value="Thioredoxin"/>
</dbReference>
<dbReference type="AlphaFoldDB" id="A0A4R2PAN0"/>
<dbReference type="GO" id="GO:0005829">
    <property type="term" value="C:cytosol"/>
    <property type="evidence" value="ECO:0007669"/>
    <property type="project" value="TreeGrafter"/>
</dbReference>
<dbReference type="FunCoup" id="A0A4R2PAN0">
    <property type="interactions" value="117"/>
</dbReference>
<dbReference type="InterPro" id="IPR013766">
    <property type="entry name" value="Thioredoxin_domain"/>
</dbReference>
<keyword evidence="3" id="KW-0249">Electron transport</keyword>
<dbReference type="InParanoid" id="A0A4R2PAN0"/>
<dbReference type="Proteomes" id="UP000295399">
    <property type="component" value="Unassembled WGS sequence"/>
</dbReference>
<protein>
    <recommendedName>
        <fullName evidence="6">Thioredoxin</fullName>
    </recommendedName>
</protein>
<evidence type="ECO:0000256" key="4">
    <source>
        <dbReference type="ARBA" id="ARBA00023157"/>
    </source>
</evidence>
<comment type="caution">
    <text evidence="8">The sequence shown here is derived from an EMBL/GenBank/DDBJ whole genome shotgun (WGS) entry which is preliminary data.</text>
</comment>
<comment type="similarity">
    <text evidence="1">Belongs to the thioredoxin family.</text>
</comment>
<keyword evidence="9" id="KW-1185">Reference proteome</keyword>
<dbReference type="GO" id="GO:0006950">
    <property type="term" value="P:response to stress"/>
    <property type="evidence" value="ECO:0007669"/>
    <property type="project" value="UniProtKB-ARBA"/>
</dbReference>
<evidence type="ECO:0000313" key="9">
    <source>
        <dbReference type="Proteomes" id="UP000295399"/>
    </source>
</evidence>
<evidence type="ECO:0000256" key="2">
    <source>
        <dbReference type="ARBA" id="ARBA00022448"/>
    </source>
</evidence>
<dbReference type="Pfam" id="PF00085">
    <property type="entry name" value="Thioredoxin"/>
    <property type="match status" value="1"/>
</dbReference>
<dbReference type="NCBIfam" id="TIGR01068">
    <property type="entry name" value="thioredoxin"/>
    <property type="match status" value="1"/>
</dbReference>